<name>B8DJZ5_NITV9</name>
<dbReference type="InterPro" id="IPR025877">
    <property type="entry name" value="MobA-like_NTP_Trfase"/>
</dbReference>
<protein>
    <submittedName>
        <fullName evidence="3">Metal dependent phosphohydrolase</fullName>
    </submittedName>
</protein>
<dbReference type="HOGENOM" id="CLU_040526_0_0_7"/>
<feature type="compositionally biased region" description="Polar residues" evidence="1">
    <location>
        <begin position="466"/>
        <end position="477"/>
    </location>
</feature>
<dbReference type="InterPro" id="IPR054703">
    <property type="entry name" value="Mop-rel"/>
</dbReference>
<feature type="region of interest" description="Disordered" evidence="1">
    <location>
        <begin position="466"/>
        <end position="514"/>
    </location>
</feature>
<evidence type="ECO:0000256" key="1">
    <source>
        <dbReference type="SAM" id="MobiDB-lite"/>
    </source>
</evidence>
<dbReference type="Gene3D" id="1.10.3210.10">
    <property type="entry name" value="Hypothetical protein af1432"/>
    <property type="match status" value="1"/>
</dbReference>
<dbReference type="OrthoDB" id="9779263at2"/>
<sequence length="514" mass="53109">MQAVATGVTPPALSRVLPYPVVGVVLAAGASSRMAPDFKPLLDLCGATVLARCVEMFRQAGVADVLVVTGHRADEVAAEAARLGVPTVNNPAWREGGMFSSVRAGLEAVVRRGGEAGGIGGTCGGEGAGALLLPVDAALVRPLTVRLLLERAAVRTDRVLLPVFDGQWGHPPLLPPSALPIVLADSGEGGLRGALHRLGPQALDEVGVPDRFILRDMDTPDDYAAACAHWTTREVPTPQEARTLLTVRAIPPGGVAHAEGVAAVAVRLVDALNAARGIPGQDAWPGGRSGTGPGLDRVLGSELDSELTESAALLHDIAKGQPRHEAAGGALLRELGFSGVADIVNAHRDTTFADGQPLTEREVVYFADKLVRCHTLVDVESRFGEKLAQWRHDPDAASAIEGRMRRALALRARIEREAGRPLADILHPLAVGQSAWEPDAGEAGLCAGPGSHTGAVSCTGARQAVSCTPGASESSQAHPAPGTAPDSPPCPAPCPASRPAPGPVRQSAEDENLP</sequence>
<dbReference type="Pfam" id="PF01966">
    <property type="entry name" value="HD"/>
    <property type="match status" value="1"/>
</dbReference>
<dbReference type="CDD" id="cd00077">
    <property type="entry name" value="HDc"/>
    <property type="match status" value="1"/>
</dbReference>
<dbReference type="SMART" id="SM00471">
    <property type="entry name" value="HDc"/>
    <property type="match status" value="1"/>
</dbReference>
<dbReference type="STRING" id="883.DvMF_0634"/>
<feature type="compositionally biased region" description="Pro residues" evidence="1">
    <location>
        <begin position="486"/>
        <end position="502"/>
    </location>
</feature>
<dbReference type="AlphaFoldDB" id="B8DJZ5"/>
<dbReference type="PANTHER" id="PTHR43777">
    <property type="entry name" value="MOLYBDENUM COFACTOR CYTIDYLYLTRANSFERASE"/>
    <property type="match status" value="1"/>
</dbReference>
<dbReference type="GO" id="GO:0016787">
    <property type="term" value="F:hydrolase activity"/>
    <property type="evidence" value="ECO:0007669"/>
    <property type="project" value="UniProtKB-KW"/>
</dbReference>
<dbReference type="PANTHER" id="PTHR43777:SF1">
    <property type="entry name" value="MOLYBDENUM COFACTOR CYTIDYLYLTRANSFERASE"/>
    <property type="match status" value="1"/>
</dbReference>
<proteinExistence type="predicted"/>
<dbReference type="CDD" id="cd04182">
    <property type="entry name" value="GT_2_like_f"/>
    <property type="match status" value="1"/>
</dbReference>
<dbReference type="Pfam" id="PF12804">
    <property type="entry name" value="NTP_transf_3"/>
    <property type="match status" value="1"/>
</dbReference>
<gene>
    <name evidence="3" type="ordered locus">DvMF_0634</name>
</gene>
<dbReference type="InterPro" id="IPR003607">
    <property type="entry name" value="HD/PDEase_dom"/>
</dbReference>
<dbReference type="Gene3D" id="3.90.550.10">
    <property type="entry name" value="Spore Coat Polysaccharide Biosynthesis Protein SpsA, Chain A"/>
    <property type="match status" value="1"/>
</dbReference>
<dbReference type="KEGG" id="dvm:DvMF_0634"/>
<dbReference type="EMBL" id="CP001197">
    <property type="protein sequence ID" value="ACL07591.1"/>
    <property type="molecule type" value="Genomic_DNA"/>
</dbReference>
<reference evidence="3" key="1">
    <citation type="submission" date="2008-10" db="EMBL/GenBank/DDBJ databases">
        <title>Complete sequence of Desulfovibrio vulgaris str. 'Miyazaki F'.</title>
        <authorList>
            <person name="Lucas S."/>
            <person name="Copeland A."/>
            <person name="Lapidus A."/>
            <person name="Glavina del Rio T."/>
            <person name="Dalin E."/>
            <person name="Tice H."/>
            <person name="Bruce D."/>
            <person name="Goodwin L."/>
            <person name="Pitluck S."/>
            <person name="Sims D."/>
            <person name="Brettin T."/>
            <person name="Detter J.C."/>
            <person name="Han C."/>
            <person name="Larimer F."/>
            <person name="Land M."/>
            <person name="Hauser L."/>
            <person name="Kyrpides N."/>
            <person name="Mikhailova N."/>
            <person name="Hazen T.C."/>
            <person name="Richardson P."/>
        </authorList>
    </citation>
    <scope>NUCLEOTIDE SEQUENCE</scope>
    <source>
        <strain evidence="3">Miyazaki F</strain>
    </source>
</reference>
<dbReference type="SUPFAM" id="SSF109604">
    <property type="entry name" value="HD-domain/PDEase-like"/>
    <property type="match status" value="1"/>
</dbReference>
<evidence type="ECO:0000259" key="2">
    <source>
        <dbReference type="SMART" id="SM00471"/>
    </source>
</evidence>
<dbReference type="InterPro" id="IPR006674">
    <property type="entry name" value="HD_domain"/>
</dbReference>
<organism evidence="3">
    <name type="scientific">Nitratidesulfovibrio vulgaris (strain DSM 19637 / Miyazaki F)</name>
    <name type="common">Desulfovibrio vulgaris</name>
    <dbReference type="NCBI Taxonomy" id="883"/>
    <lineage>
        <taxon>Bacteria</taxon>
        <taxon>Pseudomonadati</taxon>
        <taxon>Thermodesulfobacteriota</taxon>
        <taxon>Desulfovibrionia</taxon>
        <taxon>Desulfovibrionales</taxon>
        <taxon>Desulfovibrionaceae</taxon>
        <taxon>Nitratidesulfovibrio</taxon>
    </lineage>
</organism>
<evidence type="ECO:0000313" key="3">
    <source>
        <dbReference type="EMBL" id="ACL07591.1"/>
    </source>
</evidence>
<feature type="domain" description="HD/PDEase" evidence="2">
    <location>
        <begin position="250"/>
        <end position="382"/>
    </location>
</feature>
<dbReference type="SUPFAM" id="SSF53448">
    <property type="entry name" value="Nucleotide-diphospho-sugar transferases"/>
    <property type="match status" value="1"/>
</dbReference>
<dbReference type="eggNOG" id="COG2068">
    <property type="taxonomic scope" value="Bacteria"/>
</dbReference>
<dbReference type="GO" id="GO:0016779">
    <property type="term" value="F:nucleotidyltransferase activity"/>
    <property type="evidence" value="ECO:0007669"/>
    <property type="project" value="UniProtKB-ARBA"/>
</dbReference>
<dbReference type="NCBIfam" id="NF045665">
    <property type="entry name" value="NTPtran_DVU1551"/>
    <property type="match status" value="1"/>
</dbReference>
<keyword evidence="3" id="KW-0378">Hydrolase</keyword>
<dbReference type="InterPro" id="IPR029044">
    <property type="entry name" value="Nucleotide-diphossugar_trans"/>
</dbReference>
<accession>B8DJZ5</accession>